<protein>
    <submittedName>
        <fullName evidence="1">Uncharacterized protein</fullName>
    </submittedName>
</protein>
<organism evidence="1 2">
    <name type="scientific">Ancylostoma caninum</name>
    <name type="common">Dog hookworm</name>
    <dbReference type="NCBI Taxonomy" id="29170"/>
    <lineage>
        <taxon>Eukaryota</taxon>
        <taxon>Metazoa</taxon>
        <taxon>Ecdysozoa</taxon>
        <taxon>Nematoda</taxon>
        <taxon>Chromadorea</taxon>
        <taxon>Rhabditida</taxon>
        <taxon>Rhabditina</taxon>
        <taxon>Rhabditomorpha</taxon>
        <taxon>Strongyloidea</taxon>
        <taxon>Ancylostomatidae</taxon>
        <taxon>Ancylostomatinae</taxon>
        <taxon>Ancylostoma</taxon>
    </lineage>
</organism>
<dbReference type="AlphaFoldDB" id="A0A368EY30"/>
<gene>
    <name evidence="1" type="ORF">ANCCAN_29584</name>
</gene>
<comment type="caution">
    <text evidence="1">The sequence shown here is derived from an EMBL/GenBank/DDBJ whole genome shotgun (WGS) entry which is preliminary data.</text>
</comment>
<sequence length="48" mass="5708">MHVQAWRQRCRSTRLQGGSSVLRLPERTMRRSSIVPLVDVHFLSQFQR</sequence>
<accession>A0A368EY30</accession>
<dbReference type="EMBL" id="JOJR01017365">
    <property type="protein sequence ID" value="RCN24714.1"/>
    <property type="molecule type" value="Genomic_DNA"/>
</dbReference>
<dbReference type="Proteomes" id="UP000252519">
    <property type="component" value="Unassembled WGS sequence"/>
</dbReference>
<keyword evidence="2" id="KW-1185">Reference proteome</keyword>
<reference evidence="1 2" key="1">
    <citation type="submission" date="2014-10" db="EMBL/GenBank/DDBJ databases">
        <title>Draft genome of the hookworm Ancylostoma caninum.</title>
        <authorList>
            <person name="Mitreva M."/>
        </authorList>
    </citation>
    <scope>NUCLEOTIDE SEQUENCE [LARGE SCALE GENOMIC DNA]</scope>
    <source>
        <strain evidence="1 2">Baltimore</strain>
    </source>
</reference>
<proteinExistence type="predicted"/>
<name>A0A368EY30_ANCCA</name>
<evidence type="ECO:0000313" key="2">
    <source>
        <dbReference type="Proteomes" id="UP000252519"/>
    </source>
</evidence>
<evidence type="ECO:0000313" key="1">
    <source>
        <dbReference type="EMBL" id="RCN24714.1"/>
    </source>
</evidence>